<dbReference type="AlphaFoldDB" id="M9RRG0"/>
<gene>
    <name evidence="2" type="ORF">OA238_118p0650</name>
</gene>
<keyword evidence="2" id="KW-0966">Cell projection</keyword>
<dbReference type="InterPro" id="IPR040026">
    <property type="entry name" value="FliD"/>
</dbReference>
<organism evidence="2 3">
    <name type="scientific">Octadecabacter arcticus 238</name>
    <dbReference type="NCBI Taxonomy" id="391616"/>
    <lineage>
        <taxon>Bacteria</taxon>
        <taxon>Pseudomonadati</taxon>
        <taxon>Pseudomonadota</taxon>
        <taxon>Alphaproteobacteria</taxon>
        <taxon>Rhodobacterales</taxon>
        <taxon>Roseobacteraceae</taxon>
        <taxon>Octadecabacter</taxon>
    </lineage>
</organism>
<accession>M9RRG0</accession>
<evidence type="ECO:0000259" key="1">
    <source>
        <dbReference type="Pfam" id="PF07195"/>
    </source>
</evidence>
<dbReference type="GO" id="GO:0009421">
    <property type="term" value="C:bacterial-type flagellum filament cap"/>
    <property type="evidence" value="ECO:0007669"/>
    <property type="project" value="InterPro"/>
</dbReference>
<reference evidence="2 3" key="1">
    <citation type="journal article" date="2013" name="PLoS ONE">
        <title>Poles Apart: Arctic and Antarctic Octadecabacter strains Share High Genome Plasticity and a New Type of Xanthorhodopsin.</title>
        <authorList>
            <person name="Vollmers J."/>
            <person name="Voget S."/>
            <person name="Dietrich S."/>
            <person name="Gollnow K."/>
            <person name="Smits M."/>
            <person name="Meyer K."/>
            <person name="Brinkhoff T."/>
            <person name="Simon M."/>
            <person name="Daniel R."/>
        </authorList>
    </citation>
    <scope>NUCLEOTIDE SEQUENCE [LARGE SCALE GENOMIC DNA]</scope>
    <source>
        <strain evidence="2 3">238</strain>
        <plasmid evidence="3">Plasmid pOA238_118</plasmid>
    </source>
</reference>
<proteinExistence type="predicted"/>
<sequence>MGQLSQQVGLLKSSMASIAETASRTSTSSSDEVSIEVTEESTATDVSAVVEVLNLASKQSLSFIFDTSVTLSTEINQASVSLNTEAWDSAASFEIDSDNATLTGLTEALNEIDGINASLLYTGTGYALIIKSEEGTENALDDVSIDAIKSVLQMTDSAVDGTMDAEENPLGVTSNETEAQNASLLVDGISVVRSSNVFEDLFAGHKITLNAVGTSTLSSSDTSASVKDRVTKFLAATNELKSYLSKATQRGINGAEPGPLAGDVAAKSILDSIRNITTQPITGFGDDVYLAQIGIMTAQDGTLTLNEERFAEALAENPDLGGALFTTTYGSPNSDLSISGLSFAPPQAGTYDLVYDSSTATATLDGQSLTISTNSNGNVVLRSNDGDTEGITITLGTDESLTTTVRYGQSLADQLQDYSDSLLGTSGLLARRETALDEDLLEFETQIEDIDSKVAQLTERYNIQFGRMEAVISSLKRTGEYMQSMMDSWIASK</sequence>
<geneLocation type="plasmid" evidence="2 3">
    <name>pOA238_118</name>
</geneLocation>
<dbReference type="Pfam" id="PF07195">
    <property type="entry name" value="FliD_C"/>
    <property type="match status" value="1"/>
</dbReference>
<protein>
    <submittedName>
        <fullName evidence="2">Putative flagellar hook-associated protein2</fullName>
    </submittedName>
</protein>
<dbReference type="PANTHER" id="PTHR30288:SF0">
    <property type="entry name" value="FLAGELLAR HOOK-ASSOCIATED PROTEIN 2"/>
    <property type="match status" value="1"/>
</dbReference>
<dbReference type="GO" id="GO:0007155">
    <property type="term" value="P:cell adhesion"/>
    <property type="evidence" value="ECO:0007669"/>
    <property type="project" value="InterPro"/>
</dbReference>
<feature type="domain" description="Flagellar hook-associated protein 2 C-terminal" evidence="1">
    <location>
        <begin position="179"/>
        <end position="476"/>
    </location>
</feature>
<dbReference type="EMBL" id="CP003743">
    <property type="protein sequence ID" value="AGI74762.1"/>
    <property type="molecule type" value="Genomic_DNA"/>
</dbReference>
<keyword evidence="2" id="KW-0614">Plasmid</keyword>
<keyword evidence="2" id="KW-0282">Flagellum</keyword>
<evidence type="ECO:0000313" key="2">
    <source>
        <dbReference type="EMBL" id="AGI74762.1"/>
    </source>
</evidence>
<dbReference type="PANTHER" id="PTHR30288">
    <property type="entry name" value="FLAGELLAR CAP/ASSEMBLY PROTEIN FLID"/>
    <property type="match status" value="1"/>
</dbReference>
<keyword evidence="2" id="KW-0969">Cilium</keyword>
<dbReference type="HOGENOM" id="CLU_015182_6_1_5"/>
<keyword evidence="3" id="KW-1185">Reference proteome</keyword>
<dbReference type="InterPro" id="IPR010809">
    <property type="entry name" value="FliD_C"/>
</dbReference>
<dbReference type="KEGG" id="oar:OA238_118p0650"/>
<dbReference type="Proteomes" id="UP000004688">
    <property type="component" value="Plasmid pOA238_118"/>
</dbReference>
<evidence type="ECO:0000313" key="3">
    <source>
        <dbReference type="Proteomes" id="UP000004688"/>
    </source>
</evidence>
<name>M9RRG0_9RHOB</name>
<dbReference type="GO" id="GO:0071973">
    <property type="term" value="P:bacterial-type flagellum-dependent cell motility"/>
    <property type="evidence" value="ECO:0007669"/>
    <property type="project" value="TreeGrafter"/>
</dbReference>